<keyword evidence="3" id="KW-0732">Signal</keyword>
<dbReference type="InterPro" id="IPR052562">
    <property type="entry name" value="Ketohexokinase-related"/>
</dbReference>
<evidence type="ECO:0000256" key="1">
    <source>
        <dbReference type="ARBA" id="ARBA00022679"/>
    </source>
</evidence>
<reference evidence="5" key="1">
    <citation type="submission" date="2014-11" db="EMBL/GenBank/DDBJ databases">
        <title>Molecular phylogeny of cliff fern family Woodsiaceae with morphological implications.</title>
        <authorList>
            <person name="Shao Y.-Z."/>
            <person name="Wei R."/>
            <person name="Zhang X.-C."/>
        </authorList>
    </citation>
    <scope>NUCLEOTIDE SEQUENCE</scope>
</reference>
<dbReference type="PANTHER" id="PTHR42774:SF3">
    <property type="entry name" value="KETOHEXOKINASE"/>
    <property type="match status" value="1"/>
</dbReference>
<keyword evidence="1" id="KW-0808">Transferase</keyword>
<protein>
    <recommendedName>
        <fullName evidence="4">Carbohydrate kinase PfkB domain-containing protein</fullName>
    </recommendedName>
</protein>
<dbReference type="EMBL" id="CDMZ01005732">
    <property type="protein sequence ID" value="CUC10806.1"/>
    <property type="molecule type" value="Genomic_DNA"/>
</dbReference>
<feature type="signal peptide" evidence="3">
    <location>
        <begin position="1"/>
        <end position="22"/>
    </location>
</feature>
<dbReference type="SUPFAM" id="SSF53613">
    <property type="entry name" value="Ribokinase-like"/>
    <property type="match status" value="1"/>
</dbReference>
<organism evidence="5">
    <name type="scientific">Chromera velia CCMP2878</name>
    <dbReference type="NCBI Taxonomy" id="1169474"/>
    <lineage>
        <taxon>Eukaryota</taxon>
        <taxon>Sar</taxon>
        <taxon>Alveolata</taxon>
        <taxon>Colpodellida</taxon>
        <taxon>Chromeraceae</taxon>
        <taxon>Chromera</taxon>
    </lineage>
</organism>
<dbReference type="InterPro" id="IPR029056">
    <property type="entry name" value="Ribokinase-like"/>
</dbReference>
<accession>A0A0K6SB54</accession>
<evidence type="ECO:0000259" key="4">
    <source>
        <dbReference type="Pfam" id="PF00294"/>
    </source>
</evidence>
<keyword evidence="2" id="KW-0418">Kinase</keyword>
<evidence type="ECO:0000256" key="3">
    <source>
        <dbReference type="SAM" id="SignalP"/>
    </source>
</evidence>
<dbReference type="GO" id="GO:0016301">
    <property type="term" value="F:kinase activity"/>
    <property type="evidence" value="ECO:0007669"/>
    <property type="project" value="UniProtKB-KW"/>
</dbReference>
<dbReference type="PANTHER" id="PTHR42774">
    <property type="entry name" value="PHOSPHOTRANSFERASE SYSTEM TRANSPORT PROTEIN"/>
    <property type="match status" value="1"/>
</dbReference>
<feature type="chain" id="PRO_5005508460" description="Carbohydrate kinase PfkB domain-containing protein" evidence="3">
    <location>
        <begin position="23"/>
        <end position="508"/>
    </location>
</feature>
<dbReference type="Gene3D" id="3.40.1190.20">
    <property type="match status" value="1"/>
</dbReference>
<dbReference type="PROSITE" id="PS00584">
    <property type="entry name" value="PFKB_KINASES_2"/>
    <property type="match status" value="1"/>
</dbReference>
<evidence type="ECO:0000256" key="2">
    <source>
        <dbReference type="ARBA" id="ARBA00022777"/>
    </source>
</evidence>
<dbReference type="InterPro" id="IPR002173">
    <property type="entry name" value="Carboh/pur_kinase_PfkB_CS"/>
</dbReference>
<dbReference type="InterPro" id="IPR011611">
    <property type="entry name" value="PfkB_dom"/>
</dbReference>
<dbReference type="Pfam" id="PF00294">
    <property type="entry name" value="PfkB"/>
    <property type="match status" value="1"/>
</dbReference>
<gene>
    <name evidence="5" type="ORF">Cvel_2065.t2.CR1</name>
</gene>
<proteinExistence type="predicted"/>
<sequence>MPLFFWFFLLSVDLFLSPTVYCFSVESVLTQVNRSKRAPGGCTRSSSLGAMKYEGQVENIQGEVSGNSSGGAVVGVGVVCMDILALVKKFPKPDEKIRTTETVFQGGGNVGNTLTGLSRLQVPSAIVTKVGDDDNGWRLTEEFKEEGIDTSGVVVVKGMPSSFTFVVICAETQTRTCINTPQPEPLCLSDMKPELLESIETSLKRRVSWLHVDGRIPNSDLQMVRICRARWGGSGHANGVLEEGQHVSFRSPMVSGEFEKDRGRGMWSLLPELDLVFSNANFPKVVNGLAKAEEGVSSHICDEVSELKCEDQECWNQVAALFESEAAFRDHLAGMCSLFFLSKRKLVVSTIGEKGSVGVMPGPLGPDEEGIGLADVKGSWRPPDGSGEGGGKSRVSSLVFSCLEPVTRQRVRLRLLHCSAWPLREGEGVKDSTGAGDAFIAGFIAEAMRRQARGGGSIGSREPIAEKKMEVPWYDDVASALCSGSWVASRSLTAVGSRPGLPFASKKK</sequence>
<dbReference type="VEuPathDB" id="CryptoDB:Cvel_2065"/>
<dbReference type="AlphaFoldDB" id="A0A0K6SB54"/>
<feature type="domain" description="Carbohydrate kinase PfkB" evidence="4">
    <location>
        <begin position="74"/>
        <end position="182"/>
    </location>
</feature>
<evidence type="ECO:0000313" key="5">
    <source>
        <dbReference type="EMBL" id="CUC10806.1"/>
    </source>
</evidence>
<name>A0A0K6SB54_9ALVE</name>